<dbReference type="Proteomes" id="UP001150879">
    <property type="component" value="Unassembled WGS sequence"/>
</dbReference>
<dbReference type="OrthoDB" id="191139at2759"/>
<evidence type="ECO:0000313" key="2">
    <source>
        <dbReference type="Proteomes" id="UP001150879"/>
    </source>
</evidence>
<organism evidence="1 2">
    <name type="scientific">Penicillium cf. griseofulvum</name>
    <dbReference type="NCBI Taxonomy" id="2972120"/>
    <lineage>
        <taxon>Eukaryota</taxon>
        <taxon>Fungi</taxon>
        <taxon>Dikarya</taxon>
        <taxon>Ascomycota</taxon>
        <taxon>Pezizomycotina</taxon>
        <taxon>Eurotiomycetes</taxon>
        <taxon>Eurotiomycetidae</taxon>
        <taxon>Eurotiales</taxon>
        <taxon>Aspergillaceae</taxon>
        <taxon>Penicillium</taxon>
    </lineage>
</organism>
<reference evidence="1" key="2">
    <citation type="journal article" date="2023" name="IMA Fungus">
        <title>Comparative genomic study of the Penicillium genus elucidates a diverse pangenome and 15 lateral gene transfer events.</title>
        <authorList>
            <person name="Petersen C."/>
            <person name="Sorensen T."/>
            <person name="Nielsen M.R."/>
            <person name="Sondergaard T.E."/>
            <person name="Sorensen J.L."/>
            <person name="Fitzpatrick D.A."/>
            <person name="Frisvad J.C."/>
            <person name="Nielsen K.L."/>
        </authorList>
    </citation>
    <scope>NUCLEOTIDE SEQUENCE</scope>
    <source>
        <strain evidence="1">IBT 16849</strain>
    </source>
</reference>
<name>A0A9W9N0X1_9EURO</name>
<accession>A0A9W9N0X1</accession>
<sequence>DDDRRKIEQCFTGRPTSYVHGHTLEYLLSLRTQPDSERLRLNMAMHYGQGAVAGIIRALMSANGVRGPYSDFMFMSMRLLIDQTLENITGVGALPWTWSVGEQVIDILHKTVFASVTG</sequence>
<keyword evidence="2" id="KW-1185">Reference proteome</keyword>
<comment type="caution">
    <text evidence="1">The sequence shown here is derived from an EMBL/GenBank/DDBJ whole genome shotgun (WGS) entry which is preliminary data.</text>
</comment>
<reference evidence="1" key="1">
    <citation type="submission" date="2022-11" db="EMBL/GenBank/DDBJ databases">
        <authorList>
            <person name="Petersen C."/>
        </authorList>
    </citation>
    <scope>NUCLEOTIDE SEQUENCE</scope>
    <source>
        <strain evidence="1">IBT 16849</strain>
    </source>
</reference>
<proteinExistence type="predicted"/>
<evidence type="ECO:0000313" key="1">
    <source>
        <dbReference type="EMBL" id="KAJ5211152.1"/>
    </source>
</evidence>
<protein>
    <submittedName>
        <fullName evidence="1">Uncharacterized protein</fullName>
    </submittedName>
</protein>
<gene>
    <name evidence="1" type="ORF">N7472_001291</name>
</gene>
<feature type="non-terminal residue" evidence="1">
    <location>
        <position position="1"/>
    </location>
</feature>
<dbReference type="EMBL" id="JAPQKP010000001">
    <property type="protein sequence ID" value="KAJ5211152.1"/>
    <property type="molecule type" value="Genomic_DNA"/>
</dbReference>
<dbReference type="AlphaFoldDB" id="A0A9W9N0X1"/>